<reference evidence="3" key="1">
    <citation type="journal article" date="2012" name="PLoS Genet.">
        <title>Comparative analysis of the genomes of two field isolates of the rice blast fungus Magnaporthe oryzae.</title>
        <authorList>
            <person name="Xue M."/>
            <person name="Yang J."/>
            <person name="Li Z."/>
            <person name="Hu S."/>
            <person name="Yao N."/>
            <person name="Dean R.A."/>
            <person name="Zhao W."/>
            <person name="Shen M."/>
            <person name="Zhang H."/>
            <person name="Li C."/>
            <person name="Liu L."/>
            <person name="Cao L."/>
            <person name="Xu X."/>
            <person name="Xing Y."/>
            <person name="Hsiang T."/>
            <person name="Zhang Z."/>
            <person name="Xu J.R."/>
            <person name="Peng Y.L."/>
        </authorList>
    </citation>
    <scope>NUCLEOTIDE SEQUENCE</scope>
    <source>
        <strain evidence="3">Y34</strain>
    </source>
</reference>
<feature type="region of interest" description="Disordered" evidence="1">
    <location>
        <begin position="102"/>
        <end position="178"/>
    </location>
</feature>
<dbReference type="Gene3D" id="3.10.110.10">
    <property type="entry name" value="Ubiquitin Conjugating Enzyme"/>
    <property type="match status" value="1"/>
</dbReference>
<evidence type="ECO:0000256" key="1">
    <source>
        <dbReference type="SAM" id="MobiDB-lite"/>
    </source>
</evidence>
<feature type="compositionally biased region" description="Gly residues" evidence="1">
    <location>
        <begin position="400"/>
        <end position="409"/>
    </location>
</feature>
<proteinExistence type="predicted"/>
<feature type="domain" description="UBC core" evidence="2">
    <location>
        <begin position="7"/>
        <end position="85"/>
    </location>
</feature>
<feature type="region of interest" description="Disordered" evidence="1">
    <location>
        <begin position="222"/>
        <end position="280"/>
    </location>
</feature>
<name>A0AA97NWB3_PYRO3</name>
<dbReference type="PROSITE" id="PS50127">
    <property type="entry name" value="UBC_2"/>
    <property type="match status" value="1"/>
</dbReference>
<dbReference type="SUPFAM" id="SSF54495">
    <property type="entry name" value="UBC-like"/>
    <property type="match status" value="1"/>
</dbReference>
<dbReference type="EMBL" id="JH794014">
    <property type="protein sequence ID" value="ELQ37599.1"/>
    <property type="molecule type" value="Genomic_DNA"/>
</dbReference>
<feature type="region of interest" description="Disordered" evidence="1">
    <location>
        <begin position="824"/>
        <end position="1039"/>
    </location>
</feature>
<feature type="compositionally biased region" description="Low complexity" evidence="1">
    <location>
        <begin position="228"/>
        <end position="248"/>
    </location>
</feature>
<gene>
    <name evidence="3" type="ORF">OOU_Y34scaffold00590g114</name>
</gene>
<evidence type="ECO:0000259" key="2">
    <source>
        <dbReference type="PROSITE" id="PS50127"/>
    </source>
</evidence>
<dbReference type="CDD" id="cd23814">
    <property type="entry name" value="UEV_AKTIP"/>
    <property type="match status" value="1"/>
</dbReference>
<feature type="compositionally biased region" description="Polar residues" evidence="1">
    <location>
        <begin position="994"/>
        <end position="1009"/>
    </location>
</feature>
<sequence length="1039" mass="112417">MSTLPALRRQHLLAEFAGLKQACPDGVFMSLTPGDPALWSGVIFVRKGPYETAILRFQISFPDTYPRLPPLVTFSTDIFHPLITPLTTYMYTTDIHDNGTVSATDEERLPPGGFSLRHGFPDWFGRGGGRRRPGKGGSRVASGSSQLQTPPRPSGAGTSHGGTPASNLSSGGGPHRHLQTDIQSEEISTFEVLRYIASTFDDAAVLDSVPLEAAGNPGAWHAWKTRQSEAASSSDRASPSGPGGSSTPKTAQGVPLSQELGTDDVPEAGSGAGARKPGEWNWEGVWEERVRRGIAASLSEPVLFGNAGGAADDVLFTEKTSLLCRRFLARTRQPVQPGQHRNVSIDKSSRRHNRSNRRHFASVATAPCKLGLLGDTVQPEPLQIVKRRESVLRGPATVGRCGGRGGGGPRRTSGDTDTSGGSAPELPGGDAPLTIPKRRRGASGGGSVVRRSQISSSWTWSPCVRGGGLSGIGPDAYDDSDDDSAVGQARPSLQSRPVPDVVLTQNKTGSSFISRSPSGESLQATQQRLHSPPYYNPYAHDSGDPYSRANTCLPFVSHAPFRRQQYHQSPPLADPSVLVPCVTVVPEYKDIDAGRRSFWAAVQVSTQLTRPEIMVARNRFGDVWNGGEKFQVTPRVVHDDELGLHQFGYLYDISLEVFAVDGSSLMEVLMDRTAPKTLVPGDKILALAHVELEATRSPDLANFPGQQHGRRHDSEELIRDLELQLGSTQAEFLRVRLTYRHSGFPQQQAQQQRQDTHCGDSLMSSTTTTTANTHKIETHVIAAIERRSSSSPWSPSPASMPNPLIQIVASCWGVAAARDVIDRTSVGRQSQASSRSCRSPAESSMGRRPLSSIEGNAVPTVPARRASLRKARADSTADSGSERERGTPDPAHSIWSQIRRASSTKAPGTKLLSTPAVSVRGRGPKNPNGIVASRLEGLQQRQQESRNSQGPTTEPPIPWRKRDPDARRESLRETALRNRRSLGVDTLRSLVPSECSSNNGSQKPLVQNSHQHDIRSLRGNNNNKGKREAGGRWGWGGWW</sequence>
<feature type="region of interest" description="Disordered" evidence="1">
    <location>
        <begin position="386"/>
        <end position="451"/>
    </location>
</feature>
<feature type="compositionally biased region" description="Basic residues" evidence="1">
    <location>
        <begin position="349"/>
        <end position="360"/>
    </location>
</feature>
<feature type="compositionally biased region" description="Basic and acidic residues" evidence="1">
    <location>
        <begin position="960"/>
        <end position="976"/>
    </location>
</feature>
<feature type="compositionally biased region" description="Polar residues" evidence="1">
    <location>
        <begin position="939"/>
        <end position="952"/>
    </location>
</feature>
<dbReference type="Proteomes" id="UP000011086">
    <property type="component" value="Unassembled WGS sequence"/>
</dbReference>
<feature type="compositionally biased region" description="Polar residues" evidence="1">
    <location>
        <begin position="503"/>
        <end position="529"/>
    </location>
</feature>
<dbReference type="InterPro" id="IPR000608">
    <property type="entry name" value="UBC"/>
</dbReference>
<feature type="compositionally biased region" description="Polar residues" evidence="1">
    <location>
        <begin position="894"/>
        <end position="916"/>
    </location>
</feature>
<dbReference type="AlphaFoldDB" id="A0AA97NWB3"/>
<dbReference type="InterPro" id="IPR016135">
    <property type="entry name" value="UBQ-conjugating_enzyme/RWD"/>
</dbReference>
<protein>
    <recommendedName>
        <fullName evidence="2">UBC core domain-containing protein</fullName>
    </recommendedName>
</protein>
<organism evidence="3">
    <name type="scientific">Pyricularia oryzae (strain Y34)</name>
    <name type="common">Rice blast fungus</name>
    <name type="synonym">Magnaporthe oryzae</name>
    <dbReference type="NCBI Taxonomy" id="1143189"/>
    <lineage>
        <taxon>Eukaryota</taxon>
        <taxon>Fungi</taxon>
        <taxon>Dikarya</taxon>
        <taxon>Ascomycota</taxon>
        <taxon>Pezizomycotina</taxon>
        <taxon>Sordariomycetes</taxon>
        <taxon>Sordariomycetidae</taxon>
        <taxon>Magnaporthales</taxon>
        <taxon>Pyriculariaceae</taxon>
        <taxon>Pyricularia</taxon>
    </lineage>
</organism>
<dbReference type="Pfam" id="PF00179">
    <property type="entry name" value="UQ_con"/>
    <property type="match status" value="1"/>
</dbReference>
<feature type="region of interest" description="Disordered" evidence="1">
    <location>
        <begin position="744"/>
        <end position="771"/>
    </location>
</feature>
<accession>A0AA97NWB3</accession>
<feature type="region of interest" description="Disordered" evidence="1">
    <location>
        <begin position="334"/>
        <end position="361"/>
    </location>
</feature>
<feature type="compositionally biased region" description="Low complexity" evidence="1">
    <location>
        <begin position="828"/>
        <end position="844"/>
    </location>
</feature>
<feature type="region of interest" description="Disordered" evidence="1">
    <location>
        <begin position="471"/>
        <end position="535"/>
    </location>
</feature>
<feature type="compositionally biased region" description="Basic and acidic residues" evidence="1">
    <location>
        <begin position="871"/>
        <end position="887"/>
    </location>
</feature>
<evidence type="ECO:0000313" key="3">
    <source>
        <dbReference type="EMBL" id="ELQ37599.1"/>
    </source>
</evidence>